<dbReference type="GO" id="GO:0004673">
    <property type="term" value="F:protein histidine kinase activity"/>
    <property type="evidence" value="ECO:0007669"/>
    <property type="project" value="UniProtKB-EC"/>
</dbReference>
<dbReference type="Gene3D" id="3.30.565.10">
    <property type="entry name" value="Histidine kinase-like ATPase, C-terminal domain"/>
    <property type="match status" value="1"/>
</dbReference>
<keyword evidence="8" id="KW-1185">Reference proteome</keyword>
<keyword evidence="3" id="KW-0808">Transferase</keyword>
<feature type="domain" description="Histidine kinase" evidence="6">
    <location>
        <begin position="1246"/>
        <end position="1504"/>
    </location>
</feature>
<dbReference type="PANTHER" id="PTHR43642">
    <property type="entry name" value="HYBRID SIGNAL TRANSDUCTION HISTIDINE KINASE G"/>
    <property type="match status" value="1"/>
</dbReference>
<comment type="caution">
    <text evidence="7">The sequence shown here is derived from an EMBL/GenBank/DDBJ whole genome shotgun (WGS) entry which is preliminary data.</text>
</comment>
<dbReference type="EC" id="2.7.13.3" evidence="2"/>
<evidence type="ECO:0000256" key="1">
    <source>
        <dbReference type="ARBA" id="ARBA00000085"/>
    </source>
</evidence>
<dbReference type="PROSITE" id="PS50109">
    <property type="entry name" value="HIS_KIN"/>
    <property type="match status" value="1"/>
</dbReference>
<dbReference type="EMBL" id="BLAY01000120">
    <property type="protein sequence ID" value="GET41383.1"/>
    <property type="molecule type" value="Genomic_DNA"/>
</dbReference>
<dbReference type="SUPFAM" id="SSF55781">
    <property type="entry name" value="GAF domain-like"/>
    <property type="match status" value="1"/>
</dbReference>
<dbReference type="PANTHER" id="PTHR43642:SF1">
    <property type="entry name" value="HYBRID SIGNAL TRANSDUCTION HISTIDINE KINASE G"/>
    <property type="match status" value="1"/>
</dbReference>
<evidence type="ECO:0000256" key="5">
    <source>
        <dbReference type="SAM" id="Coils"/>
    </source>
</evidence>
<dbReference type="Pfam" id="PF02518">
    <property type="entry name" value="HATPase_c"/>
    <property type="match status" value="1"/>
</dbReference>
<evidence type="ECO:0000256" key="2">
    <source>
        <dbReference type="ARBA" id="ARBA00012438"/>
    </source>
</evidence>
<keyword evidence="4" id="KW-0902">Two-component regulatory system</keyword>
<comment type="catalytic activity">
    <reaction evidence="1">
        <text>ATP + protein L-histidine = ADP + protein N-phospho-L-histidine.</text>
        <dbReference type="EC" id="2.7.13.3"/>
    </reaction>
</comment>
<dbReference type="InterPro" id="IPR003594">
    <property type="entry name" value="HATPase_dom"/>
</dbReference>
<dbReference type="InterPro" id="IPR041664">
    <property type="entry name" value="AAA_16"/>
</dbReference>
<evidence type="ECO:0000256" key="3">
    <source>
        <dbReference type="ARBA" id="ARBA00022777"/>
    </source>
</evidence>
<keyword evidence="5" id="KW-0175">Coiled coil</keyword>
<dbReference type="SUPFAM" id="SSF55874">
    <property type="entry name" value="ATPase domain of HSP90 chaperone/DNA topoisomerase II/histidine kinase"/>
    <property type="match status" value="1"/>
</dbReference>
<organism evidence="7 8">
    <name type="scientific">Microseira wollei NIES-4236</name>
    <dbReference type="NCBI Taxonomy" id="2530354"/>
    <lineage>
        <taxon>Bacteria</taxon>
        <taxon>Bacillati</taxon>
        <taxon>Cyanobacteriota</taxon>
        <taxon>Cyanophyceae</taxon>
        <taxon>Oscillatoriophycideae</taxon>
        <taxon>Aerosakkonematales</taxon>
        <taxon>Aerosakkonemataceae</taxon>
        <taxon>Microseira</taxon>
    </lineage>
</organism>
<dbReference type="InterPro" id="IPR053159">
    <property type="entry name" value="Hybrid_Histidine_Kinase"/>
</dbReference>
<keyword evidence="3" id="KW-0418">Kinase</keyword>
<dbReference type="InterPro" id="IPR004358">
    <property type="entry name" value="Sig_transdc_His_kin-like_C"/>
</dbReference>
<evidence type="ECO:0000313" key="8">
    <source>
        <dbReference type="Proteomes" id="UP001050975"/>
    </source>
</evidence>
<dbReference type="Gene3D" id="1.10.287.130">
    <property type="match status" value="1"/>
</dbReference>
<dbReference type="GO" id="GO:0000160">
    <property type="term" value="P:phosphorelay signal transduction system"/>
    <property type="evidence" value="ECO:0007669"/>
    <property type="project" value="UniProtKB-KW"/>
</dbReference>
<accession>A0AAV3XII2</accession>
<dbReference type="PRINTS" id="PR00344">
    <property type="entry name" value="BCTRLSENSOR"/>
</dbReference>
<protein>
    <recommendedName>
        <fullName evidence="2">histidine kinase</fullName>
        <ecNumber evidence="2">2.7.13.3</ecNumber>
    </recommendedName>
</protein>
<sequence length="1504" mass="168057">MLVAGFSGIGKTAVVNEVHKPIVKQRGYFIKGKFDQFNRHIPFSAFVQAFRDLMWQLLTETDIKVQQWKEKMLAALGDQAKVIIEVIPELERIIGKQPPVQELSGSAAQNRFNLLFHKFISVFTTKEHPLVIFLDDLQWADSASLKLMQLLIGETDSGYLLLISAYRDNEVSPVHPLILTLSEIKKAKATVNTIALDPLKSTDLNNLIADTLNCARELALPLTELVYQKTKGNPFFATQFLKSLYEDKLITFIPPQSPLGKGGSQGGWQCDIAQVKALSLTDDVVEFMALQLQKLPGKTQDVLKLAACIGNSFDLGTLAIVYQKSQVETAADLWKALQEGLLIPTSEVYKFFQDREVSHPLSITEGESANYSGLQPDEVHRQRCAGSINAAAIQTQPKGFPSLACNPLYRFLHDRVQQAAYSLIPEDTKQETHLKIGDLLLQNTTETERKLNIFNILNQLNVGRDAVTKCGVSRIAQPLQKDELARLNLIAGRKAKASAAYEAALRYSNIGLTLLTENSWQERYELILALHLEAIELEYLNSNFVRSAELAELTLQHTKTVLDNVAVYQLKIQFYIAQNHMLKAIETGLKALELLGFSLSPSSDADLTNIEIPSLESVDSLKVMTDAFELAKVEILARLIGPTYFAQPDLFPKVTLAVIKASFEHGYSALSAVGYGFGALLFLHPGYIDRGYHSGLLSLQLLERFNAKQIESKLQLIFNVFIRPHKEHGRASLIPFLNGLQVGLDTGDFEYASYCAMNYCNHLFFAGEHLKEVKELQEPLRDLLFKLKLEFSINFLGIWRQTVLNLLGESVDATCLRGESFDETLTIPQLQASNSLTLLFSAYVAKSMLLYLLGDYAACLEYSILAAECINSEFSPMMVSLHKFYYSLAILANYPVADLGIVEYNQENLQKWAHYAPMNFKHKYDLVAAEKHRVLGQKTEALELYDCAISVAKQNGYIQDEALANELAAKFYLEWGKEKIAQTYLIEAYYCYARWEAKAKIEDLEQRYPQLLYPIFQQPKMRSNSGQTLSLEATITVHPTNTNTHTSYALDLAAVIKASQALSSEIELDKLLVKLMQVALENAGADKGVLILKDGENWQVAFECVAGAKCSFDSTPLESAQNLPLTIINTVKRTHKLLLTQDIISHPAFISDPYLIQTKPKSLLCTPILKQGELVAILYLENRLTIEAFTSDRITVLNLLCSQAAISLENARLYQQAQQALQDLQQTQLQLVQSEKMSALGNLVAGVAHEINNPVGFICGNINEAIASVQDIAEFLQLYQEKFPHPGDEIEEKAEDLDIEYLLEDLPKMLASMQVGCDRIKNISTSLRTFSRADTAEKVEANIHEGLDSTLMILRHRLKANEKRPEIQILKEYGNIPQVKCYLGQLNQVFMNILANAIDSLDESNQNRTFAEIQNCPNTITIKTEVSADKQNVLIKIKDNGKGMTEEVKAQIFERLFTTKAVGKGTGLGLSISRQIVTETHQGSLTCESVLGEGTEFTIDLPIE</sequence>
<proteinExistence type="predicted"/>
<dbReference type="SUPFAM" id="SSF52540">
    <property type="entry name" value="P-loop containing nucleoside triphosphate hydrolases"/>
    <property type="match status" value="1"/>
</dbReference>
<evidence type="ECO:0000256" key="4">
    <source>
        <dbReference type="ARBA" id="ARBA00023012"/>
    </source>
</evidence>
<feature type="coiled-coil region" evidence="5">
    <location>
        <begin position="1210"/>
        <end position="1237"/>
    </location>
</feature>
<evidence type="ECO:0000313" key="7">
    <source>
        <dbReference type="EMBL" id="GET41383.1"/>
    </source>
</evidence>
<evidence type="ECO:0000259" key="6">
    <source>
        <dbReference type="PROSITE" id="PS50109"/>
    </source>
</evidence>
<dbReference type="SMART" id="SM00387">
    <property type="entry name" value="HATPase_c"/>
    <property type="match status" value="1"/>
</dbReference>
<dbReference type="Proteomes" id="UP001050975">
    <property type="component" value="Unassembled WGS sequence"/>
</dbReference>
<dbReference type="InterPro" id="IPR003018">
    <property type="entry name" value="GAF"/>
</dbReference>
<dbReference type="InterPro" id="IPR005467">
    <property type="entry name" value="His_kinase_dom"/>
</dbReference>
<dbReference type="Gene3D" id="3.30.450.40">
    <property type="match status" value="1"/>
</dbReference>
<dbReference type="InterPro" id="IPR027417">
    <property type="entry name" value="P-loop_NTPase"/>
</dbReference>
<name>A0AAV3XII2_9CYAN</name>
<dbReference type="Pfam" id="PF13191">
    <property type="entry name" value="AAA_16"/>
    <property type="match status" value="1"/>
</dbReference>
<dbReference type="SMART" id="SM00065">
    <property type="entry name" value="GAF"/>
    <property type="match status" value="1"/>
</dbReference>
<dbReference type="InterPro" id="IPR029016">
    <property type="entry name" value="GAF-like_dom_sf"/>
</dbReference>
<reference evidence="7" key="1">
    <citation type="submission" date="2019-10" db="EMBL/GenBank/DDBJ databases">
        <title>Draft genome sequece of Microseira wollei NIES-4236.</title>
        <authorList>
            <person name="Yamaguchi H."/>
            <person name="Suzuki S."/>
            <person name="Kawachi M."/>
        </authorList>
    </citation>
    <scope>NUCLEOTIDE SEQUENCE</scope>
    <source>
        <strain evidence="7">NIES-4236</strain>
    </source>
</reference>
<dbReference type="Pfam" id="PF01590">
    <property type="entry name" value="GAF"/>
    <property type="match status" value="1"/>
</dbReference>
<gene>
    <name evidence="7" type="ORF">MiSe_61950</name>
</gene>
<dbReference type="Gene3D" id="3.40.50.300">
    <property type="entry name" value="P-loop containing nucleotide triphosphate hydrolases"/>
    <property type="match status" value="1"/>
</dbReference>
<dbReference type="InterPro" id="IPR036890">
    <property type="entry name" value="HATPase_C_sf"/>
</dbReference>